<dbReference type="AlphaFoldDB" id="A0A6G4VH96"/>
<dbReference type="Pfam" id="PF03417">
    <property type="entry name" value="AAT"/>
    <property type="match status" value="1"/>
</dbReference>
<sequence length="393" mass="42365">MSDTTVPAGTRAIPMIEISGGPRERGRVHGEAARQEIARSMAYYEEAYGAATGLTWESVVDEARKWRPVVAAASEELLEEMAGIAEGAGVSEMDILALNARGEIVRAADSRFGRSGWEAGADAGHDEEGCSTFAILPGGSGVDRVFSGQNWDWRSGTEDTTIVIRIVQPGKPTIIQQVEAGQVGRHGANSAGLALQANGLSGDFGRSIGLPQPVLRRLILDSAIMHDALQAAVTARLQIAVNLLMVHRDGLAVAMETTPGSHRWSTALRGRVVHTNHYQYGVPDEIGSTYRPSSMSSVYRLPLIEAGLARLDDVATPDKLHQVVREVLSDHFSYPCSVCEHDDDRLPRVEQYKTLMSSLIDLTSGEYRVTGGNPCANDYTLVPWNLHDGPGGQ</sequence>
<dbReference type="EMBL" id="JAAKZY010000173">
    <property type="protein sequence ID" value="NGO13153.1"/>
    <property type="molecule type" value="Genomic_DNA"/>
</dbReference>
<evidence type="ECO:0000259" key="1">
    <source>
        <dbReference type="Pfam" id="PF03417"/>
    </source>
</evidence>
<dbReference type="Gene3D" id="1.10.10.2120">
    <property type="match status" value="1"/>
</dbReference>
<dbReference type="Proteomes" id="UP000472335">
    <property type="component" value="Unassembled WGS sequence"/>
</dbReference>
<proteinExistence type="predicted"/>
<dbReference type="Gene3D" id="3.60.60.10">
    <property type="entry name" value="Penicillin V Acylase, Chain A"/>
    <property type="match status" value="1"/>
</dbReference>
<dbReference type="InterPro" id="IPR047801">
    <property type="entry name" value="Peptidase_C45"/>
</dbReference>
<accession>A0A6G4VH96</accession>
<keyword evidence="2" id="KW-0012">Acyltransferase</keyword>
<dbReference type="GO" id="GO:0016746">
    <property type="term" value="F:acyltransferase activity"/>
    <property type="evidence" value="ECO:0007669"/>
    <property type="project" value="UniProtKB-KW"/>
</dbReference>
<reference evidence="2 3" key="1">
    <citation type="submission" date="2020-02" db="EMBL/GenBank/DDBJ databases">
        <title>Whole-genome analyses of novel actinobacteria.</title>
        <authorList>
            <person name="Sahin N."/>
            <person name="Gencbay T."/>
        </authorList>
    </citation>
    <scope>NUCLEOTIDE SEQUENCE [LARGE SCALE GENOMIC DNA]</scope>
    <source>
        <strain evidence="2 3">HC44</strain>
    </source>
</reference>
<dbReference type="InterPro" id="IPR047794">
    <property type="entry name" value="C45_proenzyme-like"/>
</dbReference>
<keyword evidence="2" id="KW-0808">Transferase</keyword>
<dbReference type="PANTHER" id="PTHR34180:SF1">
    <property type="entry name" value="BETA-ALANYL-DOPAMINE_CARCININE HYDROLASE"/>
    <property type="match status" value="1"/>
</dbReference>
<protein>
    <submittedName>
        <fullName evidence="2">Acyl-coenzyme A--6-aminopenicillanic-acid-acyltransferase form</fullName>
    </submittedName>
</protein>
<feature type="domain" description="Peptidase C45 hydrolase" evidence="1">
    <location>
        <begin position="144"/>
        <end position="374"/>
    </location>
</feature>
<dbReference type="RefSeq" id="WP_165266308.1">
    <property type="nucleotide sequence ID" value="NZ_JAAKZY010000173.1"/>
</dbReference>
<comment type="caution">
    <text evidence="2">The sequence shown here is derived from an EMBL/GenBank/DDBJ whole genome shotgun (WGS) entry which is preliminary data.</text>
</comment>
<dbReference type="NCBIfam" id="NF040521">
    <property type="entry name" value="C45_proenzyme"/>
    <property type="match status" value="1"/>
</dbReference>
<name>A0A6G4VH96_9ACTN</name>
<gene>
    <name evidence="2" type="ORF">G5C60_37555</name>
</gene>
<evidence type="ECO:0000313" key="2">
    <source>
        <dbReference type="EMBL" id="NGO13153.1"/>
    </source>
</evidence>
<dbReference type="PANTHER" id="PTHR34180">
    <property type="entry name" value="PEPTIDASE C45"/>
    <property type="match status" value="1"/>
</dbReference>
<keyword evidence="3" id="KW-1185">Reference proteome</keyword>
<evidence type="ECO:0000313" key="3">
    <source>
        <dbReference type="Proteomes" id="UP000472335"/>
    </source>
</evidence>
<organism evidence="2 3">
    <name type="scientific">Streptomyces scabichelini</name>
    <dbReference type="NCBI Taxonomy" id="2711217"/>
    <lineage>
        <taxon>Bacteria</taxon>
        <taxon>Bacillati</taxon>
        <taxon>Actinomycetota</taxon>
        <taxon>Actinomycetes</taxon>
        <taxon>Kitasatosporales</taxon>
        <taxon>Streptomycetaceae</taxon>
        <taxon>Streptomyces</taxon>
    </lineage>
</organism>
<dbReference type="InterPro" id="IPR005079">
    <property type="entry name" value="Peptidase_C45_hydrolase"/>
</dbReference>